<dbReference type="PANTHER" id="PTHR46329">
    <property type="entry name" value="KILLER CELL LECTIN-LIKE RECEPTOR 2"/>
    <property type="match status" value="1"/>
</dbReference>
<comment type="subcellular location">
    <subcellularLocation>
        <location evidence="1">Membrane</location>
        <topology evidence="1">Single-pass type II membrane protein</topology>
    </subcellularLocation>
</comment>
<dbReference type="Gene3D" id="3.10.100.10">
    <property type="entry name" value="Mannose-Binding Protein A, subunit A"/>
    <property type="match status" value="1"/>
</dbReference>
<evidence type="ECO:0000256" key="3">
    <source>
        <dbReference type="ARBA" id="ARBA00022734"/>
    </source>
</evidence>
<dbReference type="InterPro" id="IPR033992">
    <property type="entry name" value="NKR-like_CTLD"/>
</dbReference>
<dbReference type="Proteomes" id="UP000002494">
    <property type="component" value="Chromosome 4"/>
</dbReference>
<evidence type="ECO:0000313" key="15">
    <source>
        <dbReference type="RGD" id="3023"/>
    </source>
</evidence>
<dbReference type="Pfam" id="PF00059">
    <property type="entry name" value="Lectin_C"/>
    <property type="match status" value="1"/>
</dbReference>
<evidence type="ECO:0000256" key="9">
    <source>
        <dbReference type="ARBA" id="ARBA00023170"/>
    </source>
</evidence>
<evidence type="ECO:0000256" key="6">
    <source>
        <dbReference type="ARBA" id="ARBA00022989"/>
    </source>
</evidence>
<keyword evidence="14" id="KW-1185">Reference proteome</keyword>
<keyword evidence="7 11" id="KW-0472">Membrane</keyword>
<evidence type="ECO:0000256" key="7">
    <source>
        <dbReference type="ARBA" id="ARBA00023136"/>
    </source>
</evidence>
<protein>
    <submittedName>
        <fullName evidence="13">Killer cell lectin-like receptor subfamily A, member 22</fullName>
    </submittedName>
</protein>
<evidence type="ECO:0000256" key="11">
    <source>
        <dbReference type="SAM" id="Phobius"/>
    </source>
</evidence>
<gene>
    <name evidence="13 15" type="primary">Klra22</name>
</gene>
<reference evidence="13" key="2">
    <citation type="submission" date="2025-08" db="UniProtKB">
        <authorList>
            <consortium name="Ensembl"/>
        </authorList>
    </citation>
    <scope>IDENTIFICATION</scope>
    <source>
        <strain evidence="13">Brown Norway</strain>
    </source>
</reference>
<dbReference type="SUPFAM" id="SSF56436">
    <property type="entry name" value="C-type lectin-like"/>
    <property type="match status" value="1"/>
</dbReference>
<keyword evidence="8" id="KW-1015">Disulfide bond</keyword>
<accession>A0A0G2K195</accession>
<dbReference type="CDD" id="cd03593">
    <property type="entry name" value="CLECT_NK_receptors_like"/>
    <property type="match status" value="1"/>
</dbReference>
<evidence type="ECO:0000256" key="1">
    <source>
        <dbReference type="ARBA" id="ARBA00004606"/>
    </source>
</evidence>
<feature type="transmembrane region" description="Helical" evidence="11">
    <location>
        <begin position="102"/>
        <end position="130"/>
    </location>
</feature>
<dbReference type="InterPro" id="IPR013600">
    <property type="entry name" value="Ly49_N"/>
</dbReference>
<evidence type="ECO:0000256" key="4">
    <source>
        <dbReference type="ARBA" id="ARBA00022889"/>
    </source>
</evidence>
<evidence type="ECO:0000256" key="8">
    <source>
        <dbReference type="ARBA" id="ARBA00023157"/>
    </source>
</evidence>
<reference evidence="13" key="3">
    <citation type="submission" date="2025-09" db="UniProtKB">
        <authorList>
            <consortium name="Ensembl"/>
        </authorList>
    </citation>
    <scope>IDENTIFICATION</scope>
    <source>
        <strain evidence="13">Brown Norway</strain>
    </source>
</reference>
<dbReference type="RGD" id="3023">
    <property type="gene designation" value="Klra22"/>
</dbReference>
<dbReference type="AGR" id="RGD:3023"/>
<dbReference type="GO" id="GO:0030246">
    <property type="term" value="F:carbohydrate binding"/>
    <property type="evidence" value="ECO:0007669"/>
    <property type="project" value="UniProtKB-KW"/>
</dbReference>
<proteinExistence type="predicted"/>
<keyword evidence="4" id="KW-0130">Cell adhesion</keyword>
<evidence type="ECO:0000256" key="10">
    <source>
        <dbReference type="ARBA" id="ARBA00023180"/>
    </source>
</evidence>
<dbReference type="InterPro" id="IPR001304">
    <property type="entry name" value="C-type_lectin-like"/>
</dbReference>
<evidence type="ECO:0000313" key="13">
    <source>
        <dbReference type="Ensembl" id="ENSRNOP00000071751.3"/>
    </source>
</evidence>
<keyword evidence="3" id="KW-0430">Lectin</keyword>
<name>A0A0G2K195_RAT</name>
<dbReference type="GO" id="GO:0005886">
    <property type="term" value="C:plasma membrane"/>
    <property type="evidence" value="ECO:0007669"/>
    <property type="project" value="UniProtKB-ARBA"/>
</dbReference>
<dbReference type="InterPro" id="IPR016186">
    <property type="entry name" value="C-type_lectin-like/link_sf"/>
</dbReference>
<dbReference type="GeneTree" id="ENSGT00390000008117"/>
<feature type="domain" description="C-type lectin" evidence="12">
    <location>
        <begin position="213"/>
        <end position="346"/>
    </location>
</feature>
<dbReference type="Pfam" id="PF08391">
    <property type="entry name" value="Ly49"/>
    <property type="match status" value="1"/>
</dbReference>
<evidence type="ECO:0000256" key="2">
    <source>
        <dbReference type="ARBA" id="ARBA00022692"/>
    </source>
</evidence>
<keyword evidence="6 11" id="KW-1133">Transmembrane helix</keyword>
<organism evidence="13 14">
    <name type="scientific">Rattus norvegicus</name>
    <name type="common">Rat</name>
    <dbReference type="NCBI Taxonomy" id="10116"/>
    <lineage>
        <taxon>Eukaryota</taxon>
        <taxon>Metazoa</taxon>
        <taxon>Chordata</taxon>
        <taxon>Craniata</taxon>
        <taxon>Vertebrata</taxon>
        <taxon>Euteleostomi</taxon>
        <taxon>Mammalia</taxon>
        <taxon>Eutheria</taxon>
        <taxon>Euarchontoglires</taxon>
        <taxon>Glires</taxon>
        <taxon>Rodentia</taxon>
        <taxon>Myomorpha</taxon>
        <taxon>Muroidea</taxon>
        <taxon>Muridae</taxon>
        <taxon>Murinae</taxon>
        <taxon>Rattus</taxon>
    </lineage>
</organism>
<dbReference type="InterPro" id="IPR016187">
    <property type="entry name" value="CTDL_fold"/>
</dbReference>
<evidence type="ECO:0000256" key="5">
    <source>
        <dbReference type="ARBA" id="ARBA00022968"/>
    </source>
</evidence>
<dbReference type="Ensembl" id="ENSRNOT00000079429.3">
    <property type="protein sequence ID" value="ENSRNOP00000071751.3"/>
    <property type="gene ID" value="ENSRNOG00000053772.3"/>
</dbReference>
<dbReference type="AlphaFoldDB" id="A0A0G2K195"/>
<reference evidence="13" key="1">
    <citation type="submission" date="2024-01" db="EMBL/GenBank/DDBJ databases">
        <title>GRCr8: a new rat reference genome assembly contstructed from accurate long reads and long range scaffolding.</title>
        <authorList>
            <person name="Doris P.A."/>
            <person name="Kalbfleisch T."/>
            <person name="Li K."/>
            <person name="Howe K."/>
            <person name="Wood J."/>
        </authorList>
    </citation>
    <scope>NUCLEOTIDE SEQUENCE [LARGE SCALE GENOMIC DNA]</scope>
    <source>
        <strain evidence="13">Brown Norway</strain>
    </source>
</reference>
<evidence type="ECO:0000313" key="14">
    <source>
        <dbReference type="Proteomes" id="UP000002494"/>
    </source>
</evidence>
<sequence>MNRVETPSRWKYEDHHIMATSSKLIVPVEGNTLQPTHNTFDSKCVQPTRYTAYFNTEDTPNNPKMNEQRFTFSTARFHKSSVLQNQERTEETQRPRKAGNRVCWQITVTALGILCFFRLVSVAVMVINIFQYSQEKHELQETLSNLHHNYSTMQNDINLKEEMLRDMSTEYSAVNHFLDFLNREKNRCYNKTKTVLDSSQHSGRGVEMHWFCYGIKCYYFIMDRKTWSGCTQTCQNFSLPLLTIDDEDELMFLHLLVTPDSYWIGLSYDNKKSDWTWIDNNPSKLLVNLLEFFGLFPGYSIHFWLISTYCALNTRKYNIKDGGCVFLSKTRLDNINCDNLFSCICGKRLDKFPD</sequence>
<dbReference type="GO" id="GO:0007155">
    <property type="term" value="P:cell adhesion"/>
    <property type="evidence" value="ECO:0007669"/>
    <property type="project" value="UniProtKB-KW"/>
</dbReference>
<keyword evidence="5" id="KW-0735">Signal-anchor</keyword>
<dbReference type="PROSITE" id="PS50041">
    <property type="entry name" value="C_TYPE_LECTIN_2"/>
    <property type="match status" value="1"/>
</dbReference>
<keyword evidence="9" id="KW-0675">Receptor</keyword>
<keyword evidence="2 11" id="KW-0812">Transmembrane</keyword>
<keyword evidence="10" id="KW-0325">Glycoprotein</keyword>
<dbReference type="InterPro" id="IPR052013">
    <property type="entry name" value="Mouse_KLRs"/>
</dbReference>
<dbReference type="PANTHER" id="PTHR46329:SF6">
    <property type="entry name" value="KILLER CELL LECTIN-LIKE RECEPTOR 4-RELATED"/>
    <property type="match status" value="1"/>
</dbReference>
<dbReference type="SMART" id="SM00034">
    <property type="entry name" value="CLECT"/>
    <property type="match status" value="1"/>
</dbReference>
<evidence type="ECO:0000259" key="12">
    <source>
        <dbReference type="PROSITE" id="PS50041"/>
    </source>
</evidence>